<dbReference type="InterPro" id="IPR016088">
    <property type="entry name" value="Chalcone_isomerase_3-sand"/>
</dbReference>
<dbReference type="EMBL" id="SMBT01000011">
    <property type="protein sequence ID" value="TCU83715.1"/>
    <property type="molecule type" value="Genomic_DNA"/>
</dbReference>
<proteinExistence type="predicted"/>
<reference evidence="4 6" key="2">
    <citation type="submission" date="2019-03" db="EMBL/GenBank/DDBJ databases">
        <title>Genomic Encyclopedia of Type Strains, Phase IV (KMG-IV): sequencing the most valuable type-strain genomes for metagenomic binning, comparative biology and taxonomic classification.</title>
        <authorList>
            <person name="Goeker M."/>
        </authorList>
    </citation>
    <scope>NUCLEOTIDE SEQUENCE [LARGE SCALE GENOMIC DNA]</scope>
    <source>
        <strain evidence="4 6">DSM 3764</strain>
    </source>
</reference>
<evidence type="ECO:0000313" key="4">
    <source>
        <dbReference type="EMBL" id="TCU83715.1"/>
    </source>
</evidence>
<feature type="chain" id="PRO_5016722635" evidence="1">
    <location>
        <begin position="20"/>
        <end position="187"/>
    </location>
</feature>
<dbReference type="PANTHER" id="PTHR47698">
    <property type="entry name" value="FATTY-ACID-BINDING PROTEIN 3, CHLOROPLASTIC"/>
    <property type="match status" value="1"/>
</dbReference>
<keyword evidence="6" id="KW-1185">Reference proteome</keyword>
<evidence type="ECO:0000313" key="6">
    <source>
        <dbReference type="Proteomes" id="UP000295794"/>
    </source>
</evidence>
<gene>
    <name evidence="4" type="ORF">EV682_11178</name>
    <name evidence="3" type="ORF">NCTC11159_02856</name>
</gene>
<evidence type="ECO:0000313" key="3">
    <source>
        <dbReference type="EMBL" id="STQ91777.1"/>
    </source>
</evidence>
<dbReference type="EMBL" id="UGHR01000001">
    <property type="protein sequence ID" value="STQ91777.1"/>
    <property type="molecule type" value="Genomic_DNA"/>
</dbReference>
<dbReference type="InterPro" id="IPR036298">
    <property type="entry name" value="Chalcone_isomerase_sf"/>
</dbReference>
<keyword evidence="1" id="KW-0732">Signal</keyword>
<evidence type="ECO:0000259" key="2">
    <source>
        <dbReference type="Pfam" id="PF16036"/>
    </source>
</evidence>
<dbReference type="PANTHER" id="PTHR47698:SF2">
    <property type="entry name" value="FATTY-ACID-BINDING PROTEIN 3, CHLOROPLASTIC"/>
    <property type="match status" value="1"/>
</dbReference>
<reference evidence="3 5" key="1">
    <citation type="submission" date="2018-06" db="EMBL/GenBank/DDBJ databases">
        <authorList>
            <consortium name="Pathogen Informatics"/>
            <person name="Doyle S."/>
        </authorList>
    </citation>
    <scope>NUCLEOTIDE SEQUENCE [LARGE SCALE GENOMIC DNA]</scope>
    <source>
        <strain evidence="3 5">NCTC11159</strain>
    </source>
</reference>
<sequence>MKKLLIGASFVLAAQSSMALEVAGVNLADRAELSSQSLALNGAGVRKKVFFDVYLAALYLPVKSQDASAVVNSPVPRRMELRMLREVSAAAMHEGFVDGLKSNQSEATLAALAPKIAELEQIFKLVKTAAKGDVIVLDFMPGQGTRVTVRGKVYATIAGDDFAAAMLSIWLGKAPINDSLKSALLGK</sequence>
<organism evidence="3 5">
    <name type="scientific">Iodobacter fluviatilis</name>
    <dbReference type="NCBI Taxonomy" id="537"/>
    <lineage>
        <taxon>Bacteria</taxon>
        <taxon>Pseudomonadati</taxon>
        <taxon>Pseudomonadota</taxon>
        <taxon>Betaproteobacteria</taxon>
        <taxon>Neisseriales</taxon>
        <taxon>Chitinibacteraceae</taxon>
        <taxon>Iodobacter</taxon>
    </lineage>
</organism>
<dbReference type="SUPFAM" id="SSF54626">
    <property type="entry name" value="Chalcone isomerase"/>
    <property type="match status" value="1"/>
</dbReference>
<name>A0A377QAC5_9NEIS</name>
<dbReference type="InterPro" id="IPR016087">
    <property type="entry name" value="Chalcone_isomerase"/>
</dbReference>
<dbReference type="RefSeq" id="WP_115227956.1">
    <property type="nucleotide sequence ID" value="NZ_CAWOLO010000011.1"/>
</dbReference>
<feature type="signal peptide" evidence="1">
    <location>
        <begin position="1"/>
        <end position="19"/>
    </location>
</feature>
<feature type="domain" description="Chalcone isomerase" evidence="2">
    <location>
        <begin position="19"/>
        <end position="186"/>
    </location>
</feature>
<dbReference type="AlphaFoldDB" id="A0A377QAC5"/>
<dbReference type="GO" id="GO:0016872">
    <property type="term" value="F:intramolecular lyase activity"/>
    <property type="evidence" value="ECO:0007669"/>
    <property type="project" value="InterPro"/>
</dbReference>
<dbReference type="OrthoDB" id="9795336at2"/>
<dbReference type="Gene3D" id="3.50.70.10">
    <property type="match status" value="1"/>
</dbReference>
<dbReference type="Proteomes" id="UP000295794">
    <property type="component" value="Unassembled WGS sequence"/>
</dbReference>
<keyword evidence="3" id="KW-0413">Isomerase</keyword>
<protein>
    <submittedName>
        <fullName evidence="4">Chalcone isomerase-like protein</fullName>
    </submittedName>
    <submittedName>
        <fullName evidence="3">Chalcone-flavanone isomerase</fullName>
    </submittedName>
</protein>
<dbReference type="Pfam" id="PF16036">
    <property type="entry name" value="Chalcone_3"/>
    <property type="match status" value="1"/>
</dbReference>
<dbReference type="Proteomes" id="UP000255108">
    <property type="component" value="Unassembled WGS sequence"/>
</dbReference>
<evidence type="ECO:0000313" key="5">
    <source>
        <dbReference type="Proteomes" id="UP000255108"/>
    </source>
</evidence>
<evidence type="ECO:0000256" key="1">
    <source>
        <dbReference type="SAM" id="SignalP"/>
    </source>
</evidence>
<accession>A0A377QAC5</accession>